<reference evidence="11" key="1">
    <citation type="submission" date="2018-05" db="EMBL/GenBank/DDBJ databases">
        <authorList>
            <person name="Lanie J.A."/>
            <person name="Ng W.-L."/>
            <person name="Kazmierczak K.M."/>
            <person name="Andrzejewski T.M."/>
            <person name="Davidsen T.M."/>
            <person name="Wayne K.J."/>
            <person name="Tettelin H."/>
            <person name="Glass J.I."/>
            <person name="Rusch D."/>
            <person name="Podicherti R."/>
            <person name="Tsui H.-C.T."/>
            <person name="Winkler M.E."/>
        </authorList>
    </citation>
    <scope>NUCLEOTIDE SEQUENCE</scope>
</reference>
<dbReference type="GO" id="GO:0022857">
    <property type="term" value="F:transmembrane transporter activity"/>
    <property type="evidence" value="ECO:0007669"/>
    <property type="project" value="InterPro"/>
</dbReference>
<dbReference type="SUPFAM" id="SSF161098">
    <property type="entry name" value="MetI-like"/>
    <property type="match status" value="1"/>
</dbReference>
<evidence type="ECO:0000256" key="7">
    <source>
        <dbReference type="ARBA" id="ARBA00022989"/>
    </source>
</evidence>
<dbReference type="NCBIfam" id="TIGR01726">
    <property type="entry name" value="HEQRo_perm_3TM"/>
    <property type="match status" value="1"/>
</dbReference>
<dbReference type="PANTHER" id="PTHR30614">
    <property type="entry name" value="MEMBRANE COMPONENT OF AMINO ACID ABC TRANSPORTER"/>
    <property type="match status" value="1"/>
</dbReference>
<dbReference type="InterPro" id="IPR043429">
    <property type="entry name" value="ArtM/GltK/GlnP/TcyL/YhdX-like"/>
</dbReference>
<dbReference type="InterPro" id="IPR000515">
    <property type="entry name" value="MetI-like"/>
</dbReference>
<proteinExistence type="inferred from homology"/>
<feature type="transmembrane region" description="Helical" evidence="9">
    <location>
        <begin position="110"/>
        <end position="136"/>
    </location>
</feature>
<feature type="transmembrane region" description="Helical" evidence="9">
    <location>
        <begin position="242"/>
        <end position="264"/>
    </location>
</feature>
<dbReference type="Pfam" id="PF00528">
    <property type="entry name" value="BPD_transp_1"/>
    <property type="match status" value="1"/>
</dbReference>
<keyword evidence="8 9" id="KW-0472">Membrane</keyword>
<organism evidence="11">
    <name type="scientific">marine metagenome</name>
    <dbReference type="NCBI Taxonomy" id="408172"/>
    <lineage>
        <taxon>unclassified sequences</taxon>
        <taxon>metagenomes</taxon>
        <taxon>ecological metagenomes</taxon>
    </lineage>
</organism>
<evidence type="ECO:0000313" key="11">
    <source>
        <dbReference type="EMBL" id="SVA24825.1"/>
    </source>
</evidence>
<evidence type="ECO:0000256" key="1">
    <source>
        <dbReference type="ARBA" id="ARBA00004651"/>
    </source>
</evidence>
<keyword evidence="3" id="KW-0813">Transport</keyword>
<feature type="transmembrane region" description="Helical" evidence="9">
    <location>
        <begin position="20"/>
        <end position="38"/>
    </location>
</feature>
<dbReference type="GO" id="GO:0006865">
    <property type="term" value="P:amino acid transport"/>
    <property type="evidence" value="ECO:0007669"/>
    <property type="project" value="UniProtKB-KW"/>
</dbReference>
<dbReference type="InterPro" id="IPR035906">
    <property type="entry name" value="MetI-like_sf"/>
</dbReference>
<evidence type="ECO:0000256" key="2">
    <source>
        <dbReference type="ARBA" id="ARBA00010072"/>
    </source>
</evidence>
<dbReference type="Gene3D" id="1.10.3720.10">
    <property type="entry name" value="MetI-like"/>
    <property type="match status" value="1"/>
</dbReference>
<keyword evidence="5 9" id="KW-0812">Transmembrane</keyword>
<evidence type="ECO:0000256" key="4">
    <source>
        <dbReference type="ARBA" id="ARBA00022475"/>
    </source>
</evidence>
<dbReference type="CDD" id="cd06261">
    <property type="entry name" value="TM_PBP2"/>
    <property type="match status" value="1"/>
</dbReference>
<comment type="similarity">
    <text evidence="2">Belongs to the binding-protein-dependent transport system permease family. HisMQ subfamily.</text>
</comment>
<gene>
    <name evidence="11" type="ORF">METZ01_LOCUS77679</name>
</gene>
<dbReference type="PANTHER" id="PTHR30614:SF20">
    <property type="entry name" value="GLUTAMINE TRANSPORT SYSTEM PERMEASE PROTEIN GLNP"/>
    <property type="match status" value="1"/>
</dbReference>
<sequence>MPNSVPKLIVRKTRWWNSKWFDVLQLFVFMVGLVWVTFNGANQMGYNWQWYRIPQYFYEIIDGDFYFGPLIEGLFVTMEITAYSIFITLMVGLTTAMLRMSNSLSGRLLAWLYLEIVRNTPLLVQMFVFYFVLGPIVNLDRFWVGVLCISLFEGSFASEIIRAGILSVVKGQWEASYSVGLAQTDTYRYVVLPQAVPLMLPPLTGVIINLIKHSAIVSVIAVFDLTTQALDLIAETFMSFEIWLTVAGIYLVMTITLSVLVSFLERWVRQRS</sequence>
<evidence type="ECO:0000256" key="3">
    <source>
        <dbReference type="ARBA" id="ARBA00022448"/>
    </source>
</evidence>
<feature type="transmembrane region" description="Helical" evidence="9">
    <location>
        <begin position="80"/>
        <end position="98"/>
    </location>
</feature>
<dbReference type="GO" id="GO:0043190">
    <property type="term" value="C:ATP-binding cassette (ABC) transporter complex"/>
    <property type="evidence" value="ECO:0007669"/>
    <property type="project" value="InterPro"/>
</dbReference>
<name>A0A381U9A9_9ZZZZ</name>
<dbReference type="PROSITE" id="PS50928">
    <property type="entry name" value="ABC_TM1"/>
    <property type="match status" value="1"/>
</dbReference>
<comment type="subcellular location">
    <subcellularLocation>
        <location evidence="1">Cell membrane</location>
        <topology evidence="1">Multi-pass membrane protein</topology>
    </subcellularLocation>
</comment>
<keyword evidence="7 9" id="KW-1133">Transmembrane helix</keyword>
<evidence type="ECO:0000256" key="9">
    <source>
        <dbReference type="SAM" id="Phobius"/>
    </source>
</evidence>
<feature type="transmembrane region" description="Helical" evidence="9">
    <location>
        <begin position="198"/>
        <end position="222"/>
    </location>
</feature>
<keyword evidence="4" id="KW-1003">Cell membrane</keyword>
<protein>
    <recommendedName>
        <fullName evidence="10">ABC transmembrane type-1 domain-containing protein</fullName>
    </recommendedName>
</protein>
<dbReference type="EMBL" id="UINC01005994">
    <property type="protein sequence ID" value="SVA24825.1"/>
    <property type="molecule type" value="Genomic_DNA"/>
</dbReference>
<keyword evidence="6" id="KW-0029">Amino-acid transport</keyword>
<evidence type="ECO:0000256" key="6">
    <source>
        <dbReference type="ARBA" id="ARBA00022970"/>
    </source>
</evidence>
<dbReference type="AlphaFoldDB" id="A0A381U9A9"/>
<feature type="domain" description="ABC transmembrane type-1" evidence="10">
    <location>
        <begin position="74"/>
        <end position="261"/>
    </location>
</feature>
<evidence type="ECO:0000256" key="8">
    <source>
        <dbReference type="ARBA" id="ARBA00023136"/>
    </source>
</evidence>
<evidence type="ECO:0000256" key="5">
    <source>
        <dbReference type="ARBA" id="ARBA00022692"/>
    </source>
</evidence>
<evidence type="ECO:0000259" key="10">
    <source>
        <dbReference type="PROSITE" id="PS50928"/>
    </source>
</evidence>
<accession>A0A381U9A9</accession>
<dbReference type="InterPro" id="IPR010065">
    <property type="entry name" value="AA_ABC_transptr_permease_3TM"/>
</dbReference>